<feature type="domain" description="GH16" evidence="10">
    <location>
        <begin position="173"/>
        <end position="465"/>
    </location>
</feature>
<keyword evidence="8" id="KW-0325">Glycoprotein</keyword>
<evidence type="ECO:0000256" key="7">
    <source>
        <dbReference type="ARBA" id="ARBA00022859"/>
    </source>
</evidence>
<feature type="region of interest" description="Disordered" evidence="9">
    <location>
        <begin position="1591"/>
        <end position="1612"/>
    </location>
</feature>
<dbReference type="InterPro" id="IPR035806">
    <property type="entry name" value="GH16_GRP_C"/>
</dbReference>
<evidence type="ECO:0000313" key="13">
    <source>
        <dbReference type="Proteomes" id="UP000648187"/>
    </source>
</evidence>
<evidence type="ECO:0000256" key="5">
    <source>
        <dbReference type="ARBA" id="ARBA00022588"/>
    </source>
</evidence>
<keyword evidence="5" id="KW-0399">Innate immunity</keyword>
<evidence type="ECO:0000256" key="9">
    <source>
        <dbReference type="SAM" id="MobiDB-lite"/>
    </source>
</evidence>
<dbReference type="Gene3D" id="2.60.40.2140">
    <property type="entry name" value="Beta-1,3-glucan-recognition protein, N-terminal domain"/>
    <property type="match status" value="4"/>
</dbReference>
<reference evidence="12" key="1">
    <citation type="submission" date="2020-08" db="EMBL/GenBank/DDBJ databases">
        <title>Spodoptera exigua strain:BAW_Kor-Di-RS1 Genome sequencing and assembly.</title>
        <authorList>
            <person name="Kim J."/>
            <person name="Nam H.Y."/>
            <person name="Kwon M."/>
            <person name="Choi J.H."/>
            <person name="Cho S.R."/>
            <person name="Kim G.-H."/>
        </authorList>
    </citation>
    <scope>NUCLEOTIDE SEQUENCE</scope>
    <source>
        <strain evidence="12">BAW_Kor-Di-RS1</strain>
        <tissue evidence="12">Whole-body</tissue>
    </source>
</reference>
<dbReference type="GO" id="GO:0005975">
    <property type="term" value="P:carbohydrate metabolic process"/>
    <property type="evidence" value="ECO:0007669"/>
    <property type="project" value="InterPro"/>
</dbReference>
<evidence type="ECO:0000256" key="2">
    <source>
        <dbReference type="ARBA" id="ARBA00008781"/>
    </source>
</evidence>
<keyword evidence="4" id="KW-0964">Secreted</keyword>
<dbReference type="InterPro" id="IPR043030">
    <property type="entry name" value="BGBP_N_sf"/>
</dbReference>
<dbReference type="InterPro" id="IPR031756">
    <property type="entry name" value="BGBP_N"/>
</dbReference>
<keyword evidence="7" id="KW-0391">Immunity</keyword>
<dbReference type="GO" id="GO:0030246">
    <property type="term" value="F:carbohydrate binding"/>
    <property type="evidence" value="ECO:0007669"/>
    <property type="project" value="InterPro"/>
</dbReference>
<evidence type="ECO:0000256" key="8">
    <source>
        <dbReference type="ARBA" id="ARBA00023180"/>
    </source>
</evidence>
<feature type="domain" description="CBM39" evidence="11">
    <location>
        <begin position="960"/>
        <end position="1059"/>
    </location>
</feature>
<feature type="compositionally biased region" description="Pro residues" evidence="9">
    <location>
        <begin position="149"/>
        <end position="167"/>
    </location>
</feature>
<evidence type="ECO:0000259" key="11">
    <source>
        <dbReference type="PROSITE" id="PS51969"/>
    </source>
</evidence>
<evidence type="ECO:0000256" key="1">
    <source>
        <dbReference type="ARBA" id="ARBA00004613"/>
    </source>
</evidence>
<feature type="domain" description="GH16" evidence="10">
    <location>
        <begin position="596"/>
        <end position="943"/>
    </location>
</feature>
<keyword evidence="13" id="KW-1185">Reference proteome</keyword>
<feature type="region of interest" description="Disordered" evidence="9">
    <location>
        <begin position="1080"/>
        <end position="1101"/>
    </location>
</feature>
<dbReference type="InterPro" id="IPR013320">
    <property type="entry name" value="ConA-like_dom_sf"/>
</dbReference>
<dbReference type="FunFam" id="2.60.40.2140:FF:000001">
    <property type="entry name" value="Beta-1,3-glucan-binding protein"/>
    <property type="match status" value="2"/>
</dbReference>
<dbReference type="Proteomes" id="UP000648187">
    <property type="component" value="Unassembled WGS sequence"/>
</dbReference>
<dbReference type="Pfam" id="PF15886">
    <property type="entry name" value="CBM39"/>
    <property type="match status" value="4"/>
</dbReference>
<dbReference type="PROSITE" id="PS51969">
    <property type="entry name" value="CBM39"/>
    <property type="match status" value="4"/>
</dbReference>
<dbReference type="FunFam" id="2.60.120.200:FF:000235">
    <property type="entry name" value="Beta-1,3-glucan-binding protein"/>
    <property type="match status" value="2"/>
</dbReference>
<protein>
    <recommendedName>
        <fullName evidence="14">Beta-1,3-glucan-binding protein</fullName>
    </recommendedName>
</protein>
<dbReference type="PANTHER" id="PTHR10963:SF60">
    <property type="entry name" value="GRAM-NEGATIVE BACTERIA-BINDING PROTEIN 1-RELATED"/>
    <property type="match status" value="1"/>
</dbReference>
<dbReference type="EMBL" id="JACKWZ010000708">
    <property type="protein sequence ID" value="KAF9405628.1"/>
    <property type="molecule type" value="Genomic_DNA"/>
</dbReference>
<comment type="subunit">
    <text evidence="3">Monomer.</text>
</comment>
<feature type="domain" description="CBM39" evidence="11">
    <location>
        <begin position="33"/>
        <end position="132"/>
    </location>
</feature>
<proteinExistence type="inferred from homology"/>
<dbReference type="GO" id="GO:0002752">
    <property type="term" value="P:cell surface pattern recognition receptor signaling pathway"/>
    <property type="evidence" value="ECO:0007669"/>
    <property type="project" value="UniProtKB-ARBA"/>
</dbReference>
<evidence type="ECO:0000256" key="4">
    <source>
        <dbReference type="ARBA" id="ARBA00022525"/>
    </source>
</evidence>
<dbReference type="GO" id="GO:0038187">
    <property type="term" value="F:pattern recognition receptor activity"/>
    <property type="evidence" value="ECO:0007669"/>
    <property type="project" value="UniProtKB-ARBA"/>
</dbReference>
<organism evidence="12 13">
    <name type="scientific">Spodoptera exigua</name>
    <name type="common">Beet armyworm</name>
    <name type="synonym">Noctua fulgens</name>
    <dbReference type="NCBI Taxonomy" id="7107"/>
    <lineage>
        <taxon>Eukaryota</taxon>
        <taxon>Metazoa</taxon>
        <taxon>Ecdysozoa</taxon>
        <taxon>Arthropoda</taxon>
        <taxon>Hexapoda</taxon>
        <taxon>Insecta</taxon>
        <taxon>Pterygota</taxon>
        <taxon>Neoptera</taxon>
        <taxon>Endopterygota</taxon>
        <taxon>Lepidoptera</taxon>
        <taxon>Glossata</taxon>
        <taxon>Ditrysia</taxon>
        <taxon>Noctuoidea</taxon>
        <taxon>Noctuidae</taxon>
        <taxon>Amphipyrinae</taxon>
        <taxon>Spodoptera</taxon>
    </lineage>
</organism>
<evidence type="ECO:0000256" key="6">
    <source>
        <dbReference type="ARBA" id="ARBA00022729"/>
    </source>
</evidence>
<gene>
    <name evidence="12" type="ORF">HW555_013719</name>
</gene>
<accession>A0A835G2T7</accession>
<evidence type="ECO:0000259" key="10">
    <source>
        <dbReference type="PROSITE" id="PS51762"/>
    </source>
</evidence>
<dbReference type="GO" id="GO:0045087">
    <property type="term" value="P:innate immune response"/>
    <property type="evidence" value="ECO:0007669"/>
    <property type="project" value="UniProtKB-KW"/>
</dbReference>
<evidence type="ECO:0008006" key="14">
    <source>
        <dbReference type="Google" id="ProtNLM"/>
    </source>
</evidence>
<evidence type="ECO:0000313" key="12">
    <source>
        <dbReference type="EMBL" id="KAF9405628.1"/>
    </source>
</evidence>
<dbReference type="InterPro" id="IPR000757">
    <property type="entry name" value="Beta-glucanase-like"/>
</dbReference>
<dbReference type="GO" id="GO:0005576">
    <property type="term" value="C:extracellular region"/>
    <property type="evidence" value="ECO:0007669"/>
    <property type="project" value="UniProtKB-SubCell"/>
</dbReference>
<dbReference type="CDD" id="cd02179">
    <property type="entry name" value="GH16_beta_GRP"/>
    <property type="match status" value="3"/>
</dbReference>
<name>A0A835G2T7_SPOEX</name>
<feature type="domain" description="GH16" evidence="10">
    <location>
        <begin position="1088"/>
        <end position="1469"/>
    </location>
</feature>
<dbReference type="SUPFAM" id="SSF49899">
    <property type="entry name" value="Concanavalin A-like lectins/glucanases"/>
    <property type="match status" value="4"/>
</dbReference>
<dbReference type="GO" id="GO:0004553">
    <property type="term" value="F:hydrolase activity, hydrolyzing O-glycosyl compounds"/>
    <property type="evidence" value="ECO:0007669"/>
    <property type="project" value="InterPro"/>
</dbReference>
<comment type="similarity">
    <text evidence="2">Belongs to the insect beta-1,3-glucan binding protein family.</text>
</comment>
<evidence type="ECO:0000256" key="3">
    <source>
        <dbReference type="ARBA" id="ARBA00011245"/>
    </source>
</evidence>
<sequence length="1807" mass="202902">MKSTPNRTDVMARSTICLFIVIALCVVDRGASYKVPPAKLEAIYPKGLRVSVPDDGFSLFAFHGNLNQEMEGLEAGQWARDITKPKNGTWYFRDRNAELKLGDKIYFWTYVIKNGLGYRQDDGEWTVTGFVNEDGTPVDPSVAPTLPTEAPPSQPTAAPPPNRPTTAPPVQCQPSATTDYPFNVYIPDNTISFDDGSLVITPVLTESMHHEGFLVESLDLTNRCTGQLGTTECRREASGAQILPPVTTGKITTRHRFGFKFGRIEVRAKLPAGSWLIPEINLEPTENVYGSLRYESGLMRIAFARGNPSLAKKLYGGPILSDSDPFRSLLMKEKIGIDNWNKDYHNYTMIWRPNGLQLFVDGEQYGSIDPGDGFFSTARQHAVPHASNWLRGTVMAPLDETFYISLGLRVGGVHDFADDIPEKPWRNRGSKAMLDFWKNKATWHPSWYNTNLKVDYLNRCISLILSADISCSMKLKSILIEILVFVTLCRAQNGGENFEVPTPTVEALQPKGFRIILKDDGYSFVGFRININVDFEDGLNDGQINKDNTQPRNGYWVYMNRKEKLNVGDTIYYWLYVIKNGMGHFVTDLAYEVTHLANENQTPPALNSRNPSSLDPVDPSCTVSKTLVQGKSRICKDALIFSEDFDSANLEELKQWAPSILFPGEPDYPFNVYDPNKTLRINGGSLVITPVLTESIYGKDFIYNSVLDLDERMEALGAQILPPVITAKITTRYSFNFTYGRVEVRAKLPYGSWLLPEINLEPLEYSYGYNYDSGLMRIAFVRGNSNVAKKLYGGPVLADADPFRSELLQEKIGTDNWYKDYHNYTLIWKPDGLDMLVDGEMYGSVDPGSGFSERAKKYNIKQASSWNKGTIMAPLDRMFYVSLGLRVGGINDFDDNTLDGKPWKNTESKATLNFWKAKDVWYPSWSNSALKVDYVKVENKMKCVFVLMSWLFCVDLVYSYEVPPAKLEAIYPKGLRVSIPDDGFSLFAFHGKLNEEMEGLEAGYWSRDITKAKNGRWTFRDRNAELKIGDTVYFWTYVIKNGLGFRQDNGEWTVTGYVNEEGDPVNAQDGSLIEAAPAPSAVPLSASPDQDQAPSEPEGRALPANIQYPCQLSLSKVNVPGFVCRGQLLFEDNFNSALERGKIWTPEIMFPGEPDFPFNVYLNDRNLQVRDRTLIIKPITLESKYGEDYIRQSLDITARCTGIIGTAECFREASGPQILPPIITSKITTKNKFAFKYGRVEIRAKMPIGDWIYPGDGKTNVGEPCLDTARVMLMSAQPEYEIQLEPRDHVYGIRNYASGVLRIATIKGNAEYAKKLYAGPIMCDTEPYRSAYLQQKQGVDLWSRDFHNYTLEWRPGTISLFVDGEQYGAITPPAEGFYKTASENNVAAAAQWLKGTVMAPFDDMFYVSIGLNVGGVHEFADTPNKPWTNRATKAMLNFWNARDQWYSTWYDDSSALEVDYVREVSRSGAVCGQYQIPDVTISALKPRGFRASIPDAPNVSLFVFQGNVNRPIGSTDVGTISGEVLQAKDGRWTVEEPGIELKVGDVINYYVVVTADRAGYVKDGLSYTVTEPKNPNNKDIGKSFHVTLEDRTSTSDFTPSPPKPTPTPSECRPTATLVQGRTVCAGQTIFEENFDNFRDDIWQIEQYLPSSPLPTFLPIPTRKTEFLSLKRRSCQQFCILFNYPFVSYQRLTSDPTVSVSDGKLRISLSLQQQQPGFTADSIYTGSINLYRGCTSSAEACMKQASGPDILPPIVSGRIISKGFAFTYGTVTVRAKMPQGDWIYPDECEILFENRKLEDCTRDHYQQS</sequence>
<dbReference type="PANTHER" id="PTHR10963">
    <property type="entry name" value="GLYCOSYL HYDROLASE-RELATED"/>
    <property type="match status" value="1"/>
</dbReference>
<comment type="caution">
    <text evidence="12">The sequence shown here is derived from an EMBL/GenBank/DDBJ whole genome shotgun (WGS) entry which is preliminary data.</text>
</comment>
<comment type="subcellular location">
    <subcellularLocation>
        <location evidence="1">Secreted</location>
    </subcellularLocation>
</comment>
<dbReference type="InterPro" id="IPR050546">
    <property type="entry name" value="Glycosyl_Hydrlase_16"/>
</dbReference>
<feature type="region of interest" description="Disordered" evidence="9">
    <location>
        <begin position="133"/>
        <end position="174"/>
    </location>
</feature>
<feature type="domain" description="CBM39" evidence="11">
    <location>
        <begin position="498"/>
        <end position="598"/>
    </location>
</feature>
<dbReference type="PROSITE" id="PS51762">
    <property type="entry name" value="GH16_2"/>
    <property type="match status" value="3"/>
</dbReference>
<dbReference type="Gene3D" id="2.60.120.200">
    <property type="match status" value="4"/>
</dbReference>
<keyword evidence="6" id="KW-0732">Signal</keyword>
<feature type="domain" description="CBM39" evidence="11">
    <location>
        <begin position="1474"/>
        <end position="1574"/>
    </location>
</feature>